<name>D2W1S4_NAEGR</name>
<dbReference type="SUPFAM" id="SSF54695">
    <property type="entry name" value="POZ domain"/>
    <property type="match status" value="1"/>
</dbReference>
<dbReference type="STRING" id="5762.D2W1S4"/>
<evidence type="ECO:0000313" key="5">
    <source>
        <dbReference type="Proteomes" id="UP000006671"/>
    </source>
</evidence>
<dbReference type="SUPFAM" id="SSF101898">
    <property type="entry name" value="NHL repeat"/>
    <property type="match status" value="1"/>
</dbReference>
<evidence type="ECO:0000256" key="1">
    <source>
        <dbReference type="ARBA" id="ARBA00022737"/>
    </source>
</evidence>
<dbReference type="PROSITE" id="PS51125">
    <property type="entry name" value="NHL"/>
    <property type="match status" value="1"/>
</dbReference>
<dbReference type="PROSITE" id="PS50097">
    <property type="entry name" value="BTB"/>
    <property type="match status" value="1"/>
</dbReference>
<organism evidence="5">
    <name type="scientific">Naegleria gruberi</name>
    <name type="common">Amoeba</name>
    <dbReference type="NCBI Taxonomy" id="5762"/>
    <lineage>
        <taxon>Eukaryota</taxon>
        <taxon>Discoba</taxon>
        <taxon>Heterolobosea</taxon>
        <taxon>Tetramitia</taxon>
        <taxon>Eutetramitia</taxon>
        <taxon>Vahlkampfiidae</taxon>
        <taxon>Naegleria</taxon>
    </lineage>
</organism>
<dbReference type="PANTHER" id="PTHR46388">
    <property type="entry name" value="NHL REPEAT-CONTAINING PROTEIN 2"/>
    <property type="match status" value="1"/>
</dbReference>
<evidence type="ECO:0000259" key="3">
    <source>
        <dbReference type="PROSITE" id="PS50097"/>
    </source>
</evidence>
<dbReference type="CDD" id="cd14953">
    <property type="entry name" value="NHL_like_1"/>
    <property type="match status" value="1"/>
</dbReference>
<evidence type="ECO:0000256" key="2">
    <source>
        <dbReference type="PROSITE-ProRule" id="PRU00504"/>
    </source>
</evidence>
<reference evidence="4 5" key="1">
    <citation type="journal article" date="2010" name="Cell">
        <title>The genome of Naegleria gruberi illuminates early eukaryotic versatility.</title>
        <authorList>
            <person name="Fritz-Laylin L.K."/>
            <person name="Prochnik S.E."/>
            <person name="Ginger M.L."/>
            <person name="Dacks J.B."/>
            <person name="Carpenter M.L."/>
            <person name="Field M.C."/>
            <person name="Kuo A."/>
            <person name="Paredez A."/>
            <person name="Chapman J."/>
            <person name="Pham J."/>
            <person name="Shu S."/>
            <person name="Neupane R."/>
            <person name="Cipriano M."/>
            <person name="Mancuso J."/>
            <person name="Tu H."/>
            <person name="Salamov A."/>
            <person name="Lindquist E."/>
            <person name="Shapiro H."/>
            <person name="Lucas S."/>
            <person name="Grigoriev I.V."/>
            <person name="Cande W.Z."/>
            <person name="Fulton C."/>
            <person name="Rokhsar D.S."/>
            <person name="Dawson S.C."/>
        </authorList>
    </citation>
    <scope>NUCLEOTIDE SEQUENCE [LARGE SCALE GENOMIC DNA]</scope>
    <source>
        <strain evidence="4 5">NEG-M</strain>
    </source>
</reference>
<dbReference type="InterPro" id="IPR000210">
    <property type="entry name" value="BTB/POZ_dom"/>
</dbReference>
<dbReference type="RefSeq" id="XP_002669715.1">
    <property type="nucleotide sequence ID" value="XM_002669669.1"/>
</dbReference>
<dbReference type="Gene3D" id="3.30.710.10">
    <property type="entry name" value="Potassium Channel Kv1.1, Chain A"/>
    <property type="match status" value="1"/>
</dbReference>
<dbReference type="KEGG" id="ngr:NAEGRDRAFT_75358"/>
<proteinExistence type="predicted"/>
<dbReference type="Pfam" id="PF00651">
    <property type="entry name" value="BTB"/>
    <property type="match status" value="1"/>
</dbReference>
<gene>
    <name evidence="4" type="ORF">NAEGRDRAFT_75358</name>
</gene>
<dbReference type="AlphaFoldDB" id="D2W1S4"/>
<dbReference type="InterPro" id="IPR011333">
    <property type="entry name" value="SKP1/BTB/POZ_sf"/>
</dbReference>
<protein>
    <submittedName>
        <fullName evidence="4">Predicted protein</fullName>
    </submittedName>
</protein>
<feature type="domain" description="BTB" evidence="3">
    <location>
        <begin position="548"/>
        <end position="611"/>
    </location>
</feature>
<dbReference type="EMBL" id="GG738923">
    <property type="protein sequence ID" value="EFC36971.1"/>
    <property type="molecule type" value="Genomic_DNA"/>
</dbReference>
<dbReference type="InterPro" id="IPR001258">
    <property type="entry name" value="NHL_repeat"/>
</dbReference>
<sequence>MEATSAQLNNPFSVFVSSNNEVFIADYSNQSIRKVLQNGNIVTIAGNGDKGFSGDNCLATSAQLNNPIGVFVSSIMKKILQNGTIVTIAGNGKPGFGGDNGLATNAQLNYPRNVYVSSNNEVYIADFCNQRIRKVLQNGNIITIAGNGTKGFSGDNGPATNAQLNGPAGVFVSNNEVYIADYSNHVIRKISQNGTIVTIAGNGKPGFSGDNGLATNAQLYNPSGTFVSSNNEVYISDCFNHVIRKILQNGTIVTIAGNGKGGFSGDNGLATNAQLYSPLGVFVSSNNEVYISDCFNHRIRKVLHNGNIVTIAGNGTPGFSGDSPFDISLYPHFGNSSSLTRRIEFHSLKKYSRDQLFGLEIYGFMPLIERISIQFSQILKNEKIIWSMNASQRAIIQKLINSLIYDNNQLNFTKNELLDVLFILGLFKNGEFIELKRSLTSDFINSITLKEFPAEWEKIESLIMTCKDFGNENYILECLNNFCIEFVAVKMKTTEGSAVLSSLPIVLRNATAFFPKLVLGQPTPINIEEKIEVNPQTLESLFNDKKTSDIQIKMGEDKYLYCHKTVLSTTSTFFAALFESGSSFSDFNNGIFTPDESEDLELLEIIIKYCYGISFDNEKISGLLDMAMKHEIKYLVDYYCINFTLSIQNYFSIVSTCEQYLDLPVFEGFFKEIIRFGVTNKKQLFTDLSVLSKLPEKVWQVMFLNWAQDN</sequence>
<dbReference type="eggNOG" id="KOG4659">
    <property type="taxonomic scope" value="Eukaryota"/>
</dbReference>
<keyword evidence="5" id="KW-1185">Reference proteome</keyword>
<dbReference type="GeneID" id="8856220"/>
<dbReference type="Pfam" id="PF01436">
    <property type="entry name" value="NHL"/>
    <property type="match status" value="1"/>
</dbReference>
<dbReference type="Proteomes" id="UP000006671">
    <property type="component" value="Unassembled WGS sequence"/>
</dbReference>
<dbReference type="InterPro" id="IPR011042">
    <property type="entry name" value="6-blade_b-propeller_TolB-like"/>
</dbReference>
<dbReference type="SMART" id="SM00225">
    <property type="entry name" value="BTB"/>
    <property type="match status" value="1"/>
</dbReference>
<evidence type="ECO:0000313" key="4">
    <source>
        <dbReference type="EMBL" id="EFC36971.1"/>
    </source>
</evidence>
<feature type="repeat" description="NHL" evidence="2">
    <location>
        <begin position="103"/>
        <end position="139"/>
    </location>
</feature>
<dbReference type="Gene3D" id="2.120.10.30">
    <property type="entry name" value="TolB, C-terminal domain"/>
    <property type="match status" value="4"/>
</dbReference>
<keyword evidence="1" id="KW-0677">Repeat</keyword>
<accession>D2W1S4</accession>
<dbReference type="VEuPathDB" id="AmoebaDB:NAEGRDRAFT_75358"/>
<dbReference type="InParanoid" id="D2W1S4"/>
<dbReference type="PANTHER" id="PTHR46388:SF2">
    <property type="entry name" value="NHL REPEAT-CONTAINING PROTEIN 2"/>
    <property type="match status" value="1"/>
</dbReference>